<sequence length="327" mass="35890">MMDKIKRWKLGWEYGEAEVQSLGGMLAPVRFDIGEGRSVSPMQVAPWTDDGRQHGLMRALRGEWPCLPFGMVDAPAGLPAEFGHRKASDGWVHGYGANHLWTLVKQTAHMLMLQIAYPAESPIEKLERSVQADPNTPALLVSLTVHARRDVVMPFALHPTFAIPDGGVEVIACSSQSIYSYPVPPEPGISQVLPNRAFASLAEIPTTKGSMNASRLPLAESTEELMQISGCEPPFILRYPEERAEVSLDWNANELPDALLWISNGGRTHEPWSRRHFAVGVEPANSFFDLGRVVTPPANHPLADRSGLIFQAGTPRTITYGLSARAL</sequence>
<evidence type="ECO:0000313" key="2">
    <source>
        <dbReference type="Proteomes" id="UP001319874"/>
    </source>
</evidence>
<organism evidence="1 2">
    <name type="scientific">Paraburkholderia terrae</name>
    <dbReference type="NCBI Taxonomy" id="311230"/>
    <lineage>
        <taxon>Bacteria</taxon>
        <taxon>Pseudomonadati</taxon>
        <taxon>Pseudomonadota</taxon>
        <taxon>Betaproteobacteria</taxon>
        <taxon>Burkholderiales</taxon>
        <taxon>Burkholderiaceae</taxon>
        <taxon>Paraburkholderia</taxon>
    </lineage>
</organism>
<protein>
    <recommendedName>
        <fullName evidence="3">Aldose 1-epimerase</fullName>
    </recommendedName>
</protein>
<dbReference type="Proteomes" id="UP001319874">
    <property type="component" value="Chromosome 4"/>
</dbReference>
<evidence type="ECO:0000313" key="1">
    <source>
        <dbReference type="EMBL" id="BCZ85234.1"/>
    </source>
</evidence>
<dbReference type="SUPFAM" id="SSF74650">
    <property type="entry name" value="Galactose mutarotase-like"/>
    <property type="match status" value="1"/>
</dbReference>
<accession>A0ABM7UAV4</accession>
<dbReference type="EMBL" id="AP024958">
    <property type="protein sequence ID" value="BCZ85234.1"/>
    <property type="molecule type" value="Genomic_DNA"/>
</dbReference>
<proteinExistence type="predicted"/>
<keyword evidence="2" id="KW-1185">Reference proteome</keyword>
<dbReference type="Gene3D" id="2.70.98.10">
    <property type="match status" value="1"/>
</dbReference>
<gene>
    <name evidence="1" type="ORF">PTKU64_89090</name>
</gene>
<dbReference type="InterPro" id="IPR014718">
    <property type="entry name" value="GH-type_carb-bd"/>
</dbReference>
<name>A0ABM7UAV4_9BURK</name>
<reference evidence="1 2" key="1">
    <citation type="journal article" date="2022" name="Front. Microbiol.">
        <title>Identification and characterization of a novel class of self-sufficient cytochrome P450 hydroxylase involved in cyclohexanecarboxylate degradation in Paraburkholderia terrae strain KU-64.</title>
        <authorList>
            <person name="Yamamoto T."/>
            <person name="Hasegawa Y."/>
            <person name="Iwaki H."/>
        </authorList>
    </citation>
    <scope>NUCLEOTIDE SEQUENCE [LARGE SCALE GENOMIC DNA]</scope>
    <source>
        <strain evidence="1 2">KU-64</strain>
    </source>
</reference>
<dbReference type="InterPro" id="IPR011013">
    <property type="entry name" value="Gal_mutarotase_sf_dom"/>
</dbReference>
<dbReference type="RefSeq" id="WP_229517431.1">
    <property type="nucleotide sequence ID" value="NZ_AP024958.1"/>
</dbReference>
<evidence type="ECO:0008006" key="3">
    <source>
        <dbReference type="Google" id="ProtNLM"/>
    </source>
</evidence>